<dbReference type="AlphaFoldDB" id="A0A1G8DWX4"/>
<feature type="transmembrane region" description="Helical" evidence="2">
    <location>
        <begin position="128"/>
        <end position="147"/>
    </location>
</feature>
<feature type="transmembrane region" description="Helical" evidence="2">
    <location>
        <begin position="291"/>
        <end position="310"/>
    </location>
</feature>
<feature type="compositionally biased region" description="Basic and acidic residues" evidence="1">
    <location>
        <begin position="61"/>
        <end position="74"/>
    </location>
</feature>
<reference evidence="3 4" key="1">
    <citation type="submission" date="2016-10" db="EMBL/GenBank/DDBJ databases">
        <authorList>
            <person name="de Groot N.N."/>
        </authorList>
    </citation>
    <scope>NUCLEOTIDE SEQUENCE [LARGE SCALE GENOMIC DNA]</scope>
    <source>
        <strain evidence="3 4">DSM 23142</strain>
    </source>
</reference>
<name>A0A1G8DWX4_9MICO</name>
<feature type="transmembrane region" description="Helical" evidence="2">
    <location>
        <begin position="186"/>
        <end position="205"/>
    </location>
</feature>
<dbReference type="STRING" id="370764.SAMN04489810_3467"/>
<dbReference type="Proteomes" id="UP000199009">
    <property type="component" value="Chromosome I"/>
</dbReference>
<proteinExistence type="predicted"/>
<feature type="region of interest" description="Disordered" evidence="1">
    <location>
        <begin position="1"/>
        <end position="82"/>
    </location>
</feature>
<keyword evidence="2" id="KW-0812">Transmembrane</keyword>
<organism evidence="3 4">
    <name type="scientific">Microbacterium pygmaeum</name>
    <dbReference type="NCBI Taxonomy" id="370764"/>
    <lineage>
        <taxon>Bacteria</taxon>
        <taxon>Bacillati</taxon>
        <taxon>Actinomycetota</taxon>
        <taxon>Actinomycetes</taxon>
        <taxon>Micrococcales</taxon>
        <taxon>Microbacteriaceae</taxon>
        <taxon>Microbacterium</taxon>
    </lineage>
</organism>
<protein>
    <submittedName>
        <fullName evidence="3">Uncharacterized protein</fullName>
    </submittedName>
</protein>
<gene>
    <name evidence="3" type="ORF">SAMN04489810_3467</name>
</gene>
<dbReference type="EMBL" id="LT629692">
    <property type="protein sequence ID" value="SDH61960.1"/>
    <property type="molecule type" value="Genomic_DNA"/>
</dbReference>
<keyword evidence="2" id="KW-1133">Transmembrane helix</keyword>
<keyword evidence="2" id="KW-0472">Membrane</keyword>
<dbReference type="RefSeq" id="WP_091492851.1">
    <property type="nucleotide sequence ID" value="NZ_LT629692.1"/>
</dbReference>
<sequence>MSRPDAAGGASGRDAGQSNARGRDAGQSNAGGRDADQSNAGGRGAGQSNAGGRAAGQSNARGRDAGERGTDKRNGAPARAASDRLSPATRVVAAVILPFLLIAAVLLYGFPTRTGELFAWPIDPPLTAYMLASAYVGGIWFFIRVVGPTRWHRVAPGFPAVVVFAGALLVATLLHLDKFSQNLSFAAWMTLYATTPFVVAALWWAQRRQDDGRPEASDLLLPTPVRTAMLAVGAASLITGAVMFVAPQLVIPVWAWTLTPLTAQVMGAVLSLPGVVAFGMLRDARWSSFRILFQAQLVSLVAIVASLIAGREALLWDRILTPAFLALIAIAFLAYAAVLLTMESRSRSHEKDPQRRMSGRMQE</sequence>
<evidence type="ECO:0000256" key="2">
    <source>
        <dbReference type="SAM" id="Phobius"/>
    </source>
</evidence>
<evidence type="ECO:0000313" key="3">
    <source>
        <dbReference type="EMBL" id="SDH61960.1"/>
    </source>
</evidence>
<accession>A0A1G8DWX4</accession>
<evidence type="ECO:0000256" key="1">
    <source>
        <dbReference type="SAM" id="MobiDB-lite"/>
    </source>
</evidence>
<dbReference type="OrthoDB" id="3078421at2"/>
<feature type="compositionally biased region" description="Low complexity" evidence="1">
    <location>
        <begin position="1"/>
        <end position="16"/>
    </location>
</feature>
<feature type="transmembrane region" description="Helical" evidence="2">
    <location>
        <begin position="154"/>
        <end position="174"/>
    </location>
</feature>
<feature type="compositionally biased region" description="Low complexity" evidence="1">
    <location>
        <begin position="46"/>
        <end position="60"/>
    </location>
</feature>
<evidence type="ECO:0000313" key="4">
    <source>
        <dbReference type="Proteomes" id="UP000199009"/>
    </source>
</evidence>
<keyword evidence="4" id="KW-1185">Reference proteome</keyword>
<feature type="transmembrane region" description="Helical" evidence="2">
    <location>
        <begin position="322"/>
        <end position="342"/>
    </location>
</feature>
<feature type="transmembrane region" description="Helical" evidence="2">
    <location>
        <begin position="253"/>
        <end position="279"/>
    </location>
</feature>
<feature type="transmembrane region" description="Helical" evidence="2">
    <location>
        <begin position="88"/>
        <end position="108"/>
    </location>
</feature>
<feature type="transmembrane region" description="Helical" evidence="2">
    <location>
        <begin position="225"/>
        <end position="247"/>
    </location>
</feature>